<keyword evidence="7" id="KW-1185">Reference proteome</keyword>
<dbReference type="InterPro" id="IPR006612">
    <property type="entry name" value="THAP_Znf"/>
</dbReference>
<evidence type="ECO:0000313" key="7">
    <source>
        <dbReference type="Proteomes" id="UP001152795"/>
    </source>
</evidence>
<feature type="compositionally biased region" description="Acidic residues" evidence="5">
    <location>
        <begin position="248"/>
        <end position="258"/>
    </location>
</feature>
<keyword evidence="2" id="KW-0863">Zinc-finger</keyword>
<dbReference type="PANTHER" id="PTHR46600:SF11">
    <property type="entry name" value="THAP DOMAIN-CONTAINING PROTEIN 10"/>
    <property type="match status" value="1"/>
</dbReference>
<dbReference type="PROSITE" id="PS50950">
    <property type="entry name" value="ZF_THAP"/>
    <property type="match status" value="1"/>
</dbReference>
<evidence type="ECO:0000256" key="5">
    <source>
        <dbReference type="SAM" id="MobiDB-lite"/>
    </source>
</evidence>
<dbReference type="OrthoDB" id="5982876at2759"/>
<dbReference type="Pfam" id="PF05485">
    <property type="entry name" value="THAP"/>
    <property type="match status" value="1"/>
</dbReference>
<dbReference type="AlphaFoldDB" id="A0A7D9HZD5"/>
<sequence length="355" mass="40122">MASSSGSHSSSQKKAKQLGKYCVAGGPGKASCKNNSLCTGISMHLFPKSNERLRNLWTKFVQKHRPDWQPSAYSALCSAHFESHCFTQRLDIGLEIVNNAKTKRWLNKEAYPTVDTVVPSQTTCEISDREHRKTLRDTLKPDVPSTSTALLVNASDIASVDLPDETINTPTTPENKSKDLNVYKERLRKSKERNASLRKKLFQERGLRRKLLKELESNTKAEEVTSEASHRTTKTAAARKDENADQVQDYDTDEESICEEQDPDWDILEAGNDGDDAEIPNTIPHSRNLIRYYRILHIDYVLGEIQTEEMAKEKQAQQQPKQKKTRCCKKCKQPMKGHPRSHCPDAATAPPDSNE</sequence>
<feature type="region of interest" description="Disordered" evidence="5">
    <location>
        <begin position="311"/>
        <end position="355"/>
    </location>
</feature>
<dbReference type="SMART" id="SM00980">
    <property type="entry name" value="THAP"/>
    <property type="match status" value="1"/>
</dbReference>
<evidence type="ECO:0000256" key="2">
    <source>
        <dbReference type="ARBA" id="ARBA00022771"/>
    </source>
</evidence>
<keyword evidence="1" id="KW-0479">Metal-binding</keyword>
<dbReference type="SUPFAM" id="SSF57716">
    <property type="entry name" value="Glucocorticoid receptor-like (DNA-binding domain)"/>
    <property type="match status" value="1"/>
</dbReference>
<dbReference type="InterPro" id="IPR026516">
    <property type="entry name" value="THAP1/10"/>
</dbReference>
<evidence type="ECO:0000256" key="1">
    <source>
        <dbReference type="ARBA" id="ARBA00022723"/>
    </source>
</evidence>
<comment type="caution">
    <text evidence="6">The sequence shown here is derived from an EMBL/GenBank/DDBJ whole genome shotgun (WGS) entry which is preliminary data.</text>
</comment>
<evidence type="ECO:0000256" key="3">
    <source>
        <dbReference type="ARBA" id="ARBA00022833"/>
    </source>
</evidence>
<dbReference type="InterPro" id="IPR038441">
    <property type="entry name" value="THAP_Znf_sf"/>
</dbReference>
<dbReference type="EMBL" id="CACRXK020002483">
    <property type="protein sequence ID" value="CAB3994525.1"/>
    <property type="molecule type" value="Genomic_DNA"/>
</dbReference>
<evidence type="ECO:0000256" key="4">
    <source>
        <dbReference type="ARBA" id="ARBA00023125"/>
    </source>
</evidence>
<feature type="compositionally biased region" description="Basic residues" evidence="5">
    <location>
        <begin position="321"/>
        <end position="341"/>
    </location>
</feature>
<dbReference type="GO" id="GO:0008270">
    <property type="term" value="F:zinc ion binding"/>
    <property type="evidence" value="ECO:0007669"/>
    <property type="project" value="UniProtKB-KW"/>
</dbReference>
<accession>A0A7D9HZD5</accession>
<dbReference type="PANTHER" id="PTHR46600">
    <property type="entry name" value="THAP DOMAIN-CONTAINING"/>
    <property type="match status" value="1"/>
</dbReference>
<keyword evidence="3" id="KW-0862">Zinc</keyword>
<protein>
    <submittedName>
        <fullName evidence="6">THAP domain-containing 2-like</fullName>
    </submittedName>
</protein>
<dbReference type="SMART" id="SM00692">
    <property type="entry name" value="DM3"/>
    <property type="match status" value="1"/>
</dbReference>
<evidence type="ECO:0000313" key="6">
    <source>
        <dbReference type="EMBL" id="CAB3994525.1"/>
    </source>
</evidence>
<proteinExistence type="predicted"/>
<name>A0A7D9HZD5_PARCT</name>
<dbReference type="GO" id="GO:0043565">
    <property type="term" value="F:sequence-specific DNA binding"/>
    <property type="evidence" value="ECO:0007669"/>
    <property type="project" value="InterPro"/>
</dbReference>
<reference evidence="6" key="1">
    <citation type="submission" date="2020-04" db="EMBL/GenBank/DDBJ databases">
        <authorList>
            <person name="Alioto T."/>
            <person name="Alioto T."/>
            <person name="Gomez Garrido J."/>
        </authorList>
    </citation>
    <scope>NUCLEOTIDE SEQUENCE</scope>
    <source>
        <strain evidence="6">A484AB</strain>
    </source>
</reference>
<dbReference type="Proteomes" id="UP001152795">
    <property type="component" value="Unassembled WGS sequence"/>
</dbReference>
<organism evidence="6 7">
    <name type="scientific">Paramuricea clavata</name>
    <name type="common">Red gorgonian</name>
    <name type="synonym">Violescent sea-whip</name>
    <dbReference type="NCBI Taxonomy" id="317549"/>
    <lineage>
        <taxon>Eukaryota</taxon>
        <taxon>Metazoa</taxon>
        <taxon>Cnidaria</taxon>
        <taxon>Anthozoa</taxon>
        <taxon>Octocorallia</taxon>
        <taxon>Malacalcyonacea</taxon>
        <taxon>Plexauridae</taxon>
        <taxon>Paramuricea</taxon>
    </lineage>
</organism>
<keyword evidence="4" id="KW-0238">DNA-binding</keyword>
<dbReference type="Gene3D" id="6.20.210.20">
    <property type="entry name" value="THAP domain"/>
    <property type="match status" value="1"/>
</dbReference>
<feature type="region of interest" description="Disordered" evidence="5">
    <location>
        <begin position="217"/>
        <end position="258"/>
    </location>
</feature>
<gene>
    <name evidence="6" type="ORF">PACLA_8A047138</name>
</gene>